<comment type="caution">
    <text evidence="4">The sequence shown here is derived from an EMBL/GenBank/DDBJ whole genome shotgun (WGS) entry which is preliminary data.</text>
</comment>
<dbReference type="Pfam" id="PF08574">
    <property type="entry name" value="Iwr1"/>
    <property type="match status" value="1"/>
</dbReference>
<dbReference type="AlphaFoldDB" id="L8WYQ2"/>
<evidence type="ECO:0000256" key="1">
    <source>
        <dbReference type="ARBA" id="ARBA00010218"/>
    </source>
</evidence>
<dbReference type="HOGENOM" id="CLU_2251871_0_0_1"/>
<keyword evidence="5" id="KW-1185">Reference proteome</keyword>
<feature type="compositionally biased region" description="Polar residues" evidence="2">
    <location>
        <begin position="16"/>
        <end position="26"/>
    </location>
</feature>
<dbReference type="EMBL" id="AFRT01000605">
    <property type="protein sequence ID" value="ELU43125.1"/>
    <property type="molecule type" value="Genomic_DNA"/>
</dbReference>
<protein>
    <recommendedName>
        <fullName evidence="3">Transcription factor Iwr1 domain-containing protein</fullName>
    </recommendedName>
</protein>
<feature type="domain" description="Transcription factor Iwr1" evidence="3">
    <location>
        <begin position="38"/>
        <end position="69"/>
    </location>
</feature>
<feature type="region of interest" description="Disordered" evidence="2">
    <location>
        <begin position="1"/>
        <end position="83"/>
    </location>
</feature>
<reference evidence="4 5" key="1">
    <citation type="journal article" date="2013" name="Nat. Commun.">
        <title>The evolution and pathogenic mechanisms of the rice sheath blight pathogen.</title>
        <authorList>
            <person name="Zheng A."/>
            <person name="Lin R."/>
            <person name="Xu L."/>
            <person name="Qin P."/>
            <person name="Tang C."/>
            <person name="Ai P."/>
            <person name="Zhang D."/>
            <person name="Liu Y."/>
            <person name="Sun Z."/>
            <person name="Feng H."/>
            <person name="Wang Y."/>
            <person name="Chen Y."/>
            <person name="Liang X."/>
            <person name="Fu R."/>
            <person name="Li Q."/>
            <person name="Zhang J."/>
            <person name="Yu X."/>
            <person name="Xie Z."/>
            <person name="Ding L."/>
            <person name="Guan P."/>
            <person name="Tang J."/>
            <person name="Liang Y."/>
            <person name="Wang S."/>
            <person name="Deng Q."/>
            <person name="Li S."/>
            <person name="Zhu J."/>
            <person name="Wang L."/>
            <person name="Liu H."/>
            <person name="Li P."/>
        </authorList>
    </citation>
    <scope>NUCLEOTIDE SEQUENCE [LARGE SCALE GENOMIC DNA]</scope>
    <source>
        <strain evidence="5">AG-1 IA</strain>
    </source>
</reference>
<sequence length="104" mass="11645">MDWPTSGLCMPYSTPFAPTSTDSPPNRSGLPPTEGDILADEEESDSVKDEADEDSNEEDFYRNDYPDTESESDGKPECPITVNQLYDSSATRLVYESDGDHEWR</sequence>
<evidence type="ECO:0000256" key="2">
    <source>
        <dbReference type="SAM" id="MobiDB-lite"/>
    </source>
</evidence>
<evidence type="ECO:0000259" key="3">
    <source>
        <dbReference type="Pfam" id="PF08574"/>
    </source>
</evidence>
<feature type="compositionally biased region" description="Acidic residues" evidence="2">
    <location>
        <begin position="37"/>
        <end position="58"/>
    </location>
</feature>
<gene>
    <name evidence="4" type="ORF">AG1IA_02846</name>
</gene>
<evidence type="ECO:0000313" key="5">
    <source>
        <dbReference type="Proteomes" id="UP000011668"/>
    </source>
</evidence>
<accession>L8WYQ2</accession>
<dbReference type="STRING" id="983506.L8WYQ2"/>
<dbReference type="InterPro" id="IPR013883">
    <property type="entry name" value="TF_Iwr1_dom"/>
</dbReference>
<dbReference type="Proteomes" id="UP000011668">
    <property type="component" value="Unassembled WGS sequence"/>
</dbReference>
<comment type="similarity">
    <text evidence="1">Belongs to the IWR1/SLC7A6OS family.</text>
</comment>
<evidence type="ECO:0000313" key="4">
    <source>
        <dbReference type="EMBL" id="ELU43125.1"/>
    </source>
</evidence>
<dbReference type="OrthoDB" id="6255506at2759"/>
<proteinExistence type="inferred from homology"/>
<organism evidence="4 5">
    <name type="scientific">Thanatephorus cucumeris (strain AG1-IA)</name>
    <name type="common">Rice sheath blight fungus</name>
    <name type="synonym">Rhizoctonia solani</name>
    <dbReference type="NCBI Taxonomy" id="983506"/>
    <lineage>
        <taxon>Eukaryota</taxon>
        <taxon>Fungi</taxon>
        <taxon>Dikarya</taxon>
        <taxon>Basidiomycota</taxon>
        <taxon>Agaricomycotina</taxon>
        <taxon>Agaricomycetes</taxon>
        <taxon>Cantharellales</taxon>
        <taxon>Ceratobasidiaceae</taxon>
        <taxon>Rhizoctonia</taxon>
        <taxon>Rhizoctonia solani AG-1</taxon>
    </lineage>
</organism>
<name>L8WYQ2_THACA</name>